<dbReference type="PANTHER" id="PTHR21666:SF270">
    <property type="entry name" value="MUREIN HYDROLASE ACTIVATOR ENVC"/>
    <property type="match status" value="1"/>
</dbReference>
<feature type="domain" description="LysM" evidence="1">
    <location>
        <begin position="137"/>
        <end position="181"/>
    </location>
</feature>
<dbReference type="Gene3D" id="2.70.70.10">
    <property type="entry name" value="Glucose Permease (Domain IIA)"/>
    <property type="match status" value="1"/>
</dbReference>
<feature type="domain" description="LysM" evidence="1">
    <location>
        <begin position="85"/>
        <end position="128"/>
    </location>
</feature>
<dbReference type="PANTHER" id="PTHR21666">
    <property type="entry name" value="PEPTIDASE-RELATED"/>
    <property type="match status" value="1"/>
</dbReference>
<dbReference type="Pfam" id="PF01476">
    <property type="entry name" value="LysM"/>
    <property type="match status" value="4"/>
</dbReference>
<protein>
    <recommendedName>
        <fullName evidence="1">LysM domain-containing protein</fullName>
    </recommendedName>
</protein>
<dbReference type="PROSITE" id="PS51782">
    <property type="entry name" value="LYSM"/>
    <property type="match status" value="4"/>
</dbReference>
<dbReference type="SUPFAM" id="SSF51261">
    <property type="entry name" value="Duplicated hybrid motif"/>
    <property type="match status" value="1"/>
</dbReference>
<proteinExistence type="predicted"/>
<organism evidence="2">
    <name type="scientific">uncultured Truepera sp</name>
    <dbReference type="NCBI Taxonomy" id="543023"/>
    <lineage>
        <taxon>Bacteria</taxon>
        <taxon>Thermotogati</taxon>
        <taxon>Deinococcota</taxon>
        <taxon>Deinococci</taxon>
        <taxon>Trueperales</taxon>
        <taxon>Trueperaceae</taxon>
        <taxon>Truepera</taxon>
        <taxon>environmental samples</taxon>
    </lineage>
</organism>
<dbReference type="InterPro" id="IPR011055">
    <property type="entry name" value="Dup_hybrid_motif"/>
</dbReference>
<dbReference type="CDD" id="cd00118">
    <property type="entry name" value="LysM"/>
    <property type="match status" value="3"/>
</dbReference>
<dbReference type="InterPro" id="IPR050570">
    <property type="entry name" value="Cell_wall_metabolism_enzyme"/>
</dbReference>
<dbReference type="GO" id="GO:0004222">
    <property type="term" value="F:metalloendopeptidase activity"/>
    <property type="evidence" value="ECO:0007669"/>
    <property type="project" value="TreeGrafter"/>
</dbReference>
<dbReference type="EMBL" id="CADCWP010000100">
    <property type="protein sequence ID" value="CAA9568884.1"/>
    <property type="molecule type" value="Genomic_DNA"/>
</dbReference>
<dbReference type="Gene3D" id="3.10.350.10">
    <property type="entry name" value="LysM domain"/>
    <property type="match status" value="4"/>
</dbReference>
<dbReference type="SUPFAM" id="SSF54106">
    <property type="entry name" value="LysM domain"/>
    <property type="match status" value="4"/>
</dbReference>
<dbReference type="InterPro" id="IPR016047">
    <property type="entry name" value="M23ase_b-sheet_dom"/>
</dbReference>
<dbReference type="InterPro" id="IPR018392">
    <property type="entry name" value="LysM"/>
</dbReference>
<dbReference type="SMART" id="SM00257">
    <property type="entry name" value="LysM"/>
    <property type="match status" value="4"/>
</dbReference>
<dbReference type="Pfam" id="PF01551">
    <property type="entry name" value="Peptidase_M23"/>
    <property type="match status" value="1"/>
</dbReference>
<name>A0A6J4V5S9_9DEIN</name>
<reference evidence="2" key="1">
    <citation type="submission" date="2020-02" db="EMBL/GenBank/DDBJ databases">
        <authorList>
            <person name="Meier V. D."/>
        </authorList>
    </citation>
    <scope>NUCLEOTIDE SEQUENCE</scope>
    <source>
        <strain evidence="2">AVDCRST_MAG86</strain>
    </source>
</reference>
<evidence type="ECO:0000259" key="1">
    <source>
        <dbReference type="PROSITE" id="PS51782"/>
    </source>
</evidence>
<feature type="domain" description="LysM" evidence="1">
    <location>
        <begin position="38"/>
        <end position="81"/>
    </location>
</feature>
<dbReference type="CDD" id="cd12797">
    <property type="entry name" value="M23_peptidase"/>
    <property type="match status" value="1"/>
</dbReference>
<dbReference type="AlphaFoldDB" id="A0A6J4V5S9"/>
<sequence>MSSHPQKESVTLLTMSWSRLFTVGSVLMLAVPLAAAQETYTVQPGDTLIALAGRYGTTVEALLAANSLSGTDLIAGATLLIPEANSYVVEPGDTLSGISIETGIPVEELMAMNELSDTGLVIGQELMLGGAAPSVPLIVAVEAGDSLWSLAERYGVSVKTLGGANGLPTDALLAVGDELTIPGVVADAVPSDQGGGAEPSITVESGESLSEIALRHGTSVGALMELNGLDSDLLNAGETLLLPPASAYGAAPGIVWPLEGTITSYFGPRSLLGMSYHYGLDIDGATGDPIAAAVSGTVTYSGWLGGYGYLVVIEADGVEYFYGHASELLVYVDQEVAAGDVIAKVGSTGRSTGSHLHFEIRMDGQAVDPLPYLERTASLP</sequence>
<evidence type="ECO:0000313" key="2">
    <source>
        <dbReference type="EMBL" id="CAA9568884.1"/>
    </source>
</evidence>
<dbReference type="InterPro" id="IPR036779">
    <property type="entry name" value="LysM_dom_sf"/>
</dbReference>
<gene>
    <name evidence="2" type="ORF">AVDCRST_MAG86-1472</name>
</gene>
<accession>A0A6J4V5S9</accession>
<feature type="domain" description="LysM" evidence="1">
    <location>
        <begin position="199"/>
        <end position="242"/>
    </location>
</feature>